<feature type="domain" description="S-layer family duplication" evidence="1">
    <location>
        <begin position="45"/>
        <end position="278"/>
    </location>
</feature>
<name>A0AA51UFJ5_9EURY</name>
<keyword evidence="3" id="KW-1185">Reference proteome</keyword>
<dbReference type="AlphaFoldDB" id="A0AA51UFJ5"/>
<dbReference type="NCBIfam" id="TIGR01567">
    <property type="entry name" value="S_layer_rel_Mac"/>
    <property type="match status" value="1"/>
</dbReference>
<proteinExistence type="predicted"/>
<protein>
    <submittedName>
        <fullName evidence="2">S-layer protein domain-containing protein</fullName>
    </submittedName>
</protein>
<dbReference type="Pfam" id="PF07752">
    <property type="entry name" value="S-layer"/>
    <property type="match status" value="1"/>
</dbReference>
<dbReference type="Gene3D" id="2.60.40.4190">
    <property type="match status" value="1"/>
</dbReference>
<dbReference type="KEGG" id="mmav:RE476_00005"/>
<sequence>MKKMTGLIIAFSAILIMTMMLVSASDVTYKIRSSVYDNSDVSTPTGDFYWDANSFSGFWFPIKPGLSSEVLYFHNSVNSSSTIQLGDKIAEGNLYYVSKPQMKKTKIGACDDGGAYVVDGIDLKKYYLMGFFGSQHVVMPEESSDLSAGCKPDRIAKILLETDDDVKKQMFSGEEWELAGGWSLIVQQVDVEGSKVWVQLNKDGEGIDSSIVSGDMDLAKQERTYLYKDADDYPVFYCYVDSIFRGMDTDFVVFKYAFLRGDIITIEDGDSYGAFDVEGFEVPAVMGGIDYAGSGSGTVLHTGDDVLLMSNNDDITLNPNKIIDLYGGLYLKTEDTSAPCLKMTLWKTCTITVPGAVQEDENEDAGEEVIVVDLAEGGNEAQTSSSTMDESAVSYDVDNADGDVVQSSVVAPGFELFISLVGLFGASRVRG</sequence>
<dbReference type="EMBL" id="CP133594">
    <property type="protein sequence ID" value="WMW22243.1"/>
    <property type="molecule type" value="Genomic_DNA"/>
</dbReference>
<accession>A0AA51UFJ5</accession>
<dbReference type="Proteomes" id="UP001183006">
    <property type="component" value="Chromosome"/>
</dbReference>
<dbReference type="Gene3D" id="2.60.98.40">
    <property type="match status" value="1"/>
</dbReference>
<dbReference type="InterPro" id="IPR006457">
    <property type="entry name" value="S_layer-rel_Mac"/>
</dbReference>
<dbReference type="GeneID" id="84228476"/>
<gene>
    <name evidence="2" type="ORF">RE476_00005</name>
</gene>
<reference evidence="2" key="1">
    <citation type="submission" date="2023-08" db="EMBL/GenBank/DDBJ databases">
        <title>Methanolobus mangrovi sp. nov. and Methanolobus sediminis sp. nov, two novel methylotrophic methanogens isolated from mangrove sediments in China.</title>
        <authorList>
            <person name="Zhou J."/>
        </authorList>
    </citation>
    <scope>NUCLEOTIDE SEQUENCE</scope>
    <source>
        <strain evidence="2">FTZ2</strain>
    </source>
</reference>
<organism evidence="2 3">
    <name type="scientific">Methanolobus mangrovi</name>
    <dbReference type="NCBI Taxonomy" id="3072977"/>
    <lineage>
        <taxon>Archaea</taxon>
        <taxon>Methanobacteriati</taxon>
        <taxon>Methanobacteriota</taxon>
        <taxon>Stenosarchaea group</taxon>
        <taxon>Methanomicrobia</taxon>
        <taxon>Methanosarcinales</taxon>
        <taxon>Methanosarcinaceae</taxon>
        <taxon>Methanolobus</taxon>
    </lineage>
</organism>
<evidence type="ECO:0000259" key="1">
    <source>
        <dbReference type="Pfam" id="PF07752"/>
    </source>
</evidence>
<evidence type="ECO:0000313" key="2">
    <source>
        <dbReference type="EMBL" id="WMW22243.1"/>
    </source>
</evidence>
<dbReference type="RefSeq" id="WP_309308038.1">
    <property type="nucleotide sequence ID" value="NZ_CP133594.1"/>
</dbReference>
<evidence type="ECO:0000313" key="3">
    <source>
        <dbReference type="Proteomes" id="UP001183006"/>
    </source>
</evidence>